<dbReference type="EMBL" id="JAIWYP010000003">
    <property type="protein sequence ID" value="KAH3847739.1"/>
    <property type="molecule type" value="Genomic_DNA"/>
</dbReference>
<dbReference type="AlphaFoldDB" id="A0A9D4QY04"/>
<comment type="caution">
    <text evidence="2">The sequence shown here is derived from an EMBL/GenBank/DDBJ whole genome shotgun (WGS) entry which is preliminary data.</text>
</comment>
<protein>
    <submittedName>
        <fullName evidence="2">Uncharacterized protein</fullName>
    </submittedName>
</protein>
<feature type="chain" id="PRO_5039140436" evidence="1">
    <location>
        <begin position="23"/>
        <end position="136"/>
    </location>
</feature>
<feature type="signal peptide" evidence="1">
    <location>
        <begin position="1"/>
        <end position="22"/>
    </location>
</feature>
<keyword evidence="1" id="KW-0732">Signal</keyword>
<name>A0A9D4QY04_DREPO</name>
<sequence length="136" mass="13474">MSLKMFVVVVAAVVYLAGVSDALKCHVCTGRGGDACSDGSFVATASIQDGCGGSCLTTLTSSGVSRACALFSMASGCTTTTLIDGEIKTCYCDTDLCNAGTAGTAASSQNGAERAGVSMISASILAGLTLVARSFM</sequence>
<accession>A0A9D4QY04</accession>
<dbReference type="Proteomes" id="UP000828390">
    <property type="component" value="Unassembled WGS sequence"/>
</dbReference>
<evidence type="ECO:0000256" key="1">
    <source>
        <dbReference type="SAM" id="SignalP"/>
    </source>
</evidence>
<organism evidence="2 3">
    <name type="scientific">Dreissena polymorpha</name>
    <name type="common">Zebra mussel</name>
    <name type="synonym">Mytilus polymorpha</name>
    <dbReference type="NCBI Taxonomy" id="45954"/>
    <lineage>
        <taxon>Eukaryota</taxon>
        <taxon>Metazoa</taxon>
        <taxon>Spiralia</taxon>
        <taxon>Lophotrochozoa</taxon>
        <taxon>Mollusca</taxon>
        <taxon>Bivalvia</taxon>
        <taxon>Autobranchia</taxon>
        <taxon>Heteroconchia</taxon>
        <taxon>Euheterodonta</taxon>
        <taxon>Imparidentia</taxon>
        <taxon>Neoheterodontei</taxon>
        <taxon>Myida</taxon>
        <taxon>Dreissenoidea</taxon>
        <taxon>Dreissenidae</taxon>
        <taxon>Dreissena</taxon>
    </lineage>
</organism>
<reference evidence="2" key="2">
    <citation type="submission" date="2020-11" db="EMBL/GenBank/DDBJ databases">
        <authorList>
            <person name="McCartney M.A."/>
            <person name="Auch B."/>
            <person name="Kono T."/>
            <person name="Mallez S."/>
            <person name="Becker A."/>
            <person name="Gohl D.M."/>
            <person name="Silverstein K.A.T."/>
            <person name="Koren S."/>
            <person name="Bechman K.B."/>
            <person name="Herman A."/>
            <person name="Abrahante J.E."/>
            <person name="Garbe J."/>
        </authorList>
    </citation>
    <scope>NUCLEOTIDE SEQUENCE</scope>
    <source>
        <strain evidence="2">Duluth1</strain>
        <tissue evidence="2">Whole animal</tissue>
    </source>
</reference>
<evidence type="ECO:0000313" key="2">
    <source>
        <dbReference type="EMBL" id="KAH3847739.1"/>
    </source>
</evidence>
<reference evidence="2" key="1">
    <citation type="journal article" date="2019" name="bioRxiv">
        <title>The Genome of the Zebra Mussel, Dreissena polymorpha: A Resource for Invasive Species Research.</title>
        <authorList>
            <person name="McCartney M.A."/>
            <person name="Auch B."/>
            <person name="Kono T."/>
            <person name="Mallez S."/>
            <person name="Zhang Y."/>
            <person name="Obille A."/>
            <person name="Becker A."/>
            <person name="Abrahante J.E."/>
            <person name="Garbe J."/>
            <person name="Badalamenti J.P."/>
            <person name="Herman A."/>
            <person name="Mangelson H."/>
            <person name="Liachko I."/>
            <person name="Sullivan S."/>
            <person name="Sone E.D."/>
            <person name="Koren S."/>
            <person name="Silverstein K.A.T."/>
            <person name="Beckman K.B."/>
            <person name="Gohl D.M."/>
        </authorList>
    </citation>
    <scope>NUCLEOTIDE SEQUENCE</scope>
    <source>
        <strain evidence="2">Duluth1</strain>
        <tissue evidence="2">Whole animal</tissue>
    </source>
</reference>
<evidence type="ECO:0000313" key="3">
    <source>
        <dbReference type="Proteomes" id="UP000828390"/>
    </source>
</evidence>
<gene>
    <name evidence="2" type="ORF">DPMN_090070</name>
</gene>
<proteinExistence type="predicted"/>
<keyword evidence="3" id="KW-1185">Reference proteome</keyword>